<evidence type="ECO:0000313" key="5">
    <source>
        <dbReference type="EMBL" id="SFK89504.1"/>
    </source>
</evidence>
<dbReference type="Gene3D" id="3.40.50.300">
    <property type="entry name" value="P-loop containing nucleotide triphosphate hydrolases"/>
    <property type="match status" value="1"/>
</dbReference>
<protein>
    <submittedName>
        <fullName evidence="5">PAS domain S-box-containing protein</fullName>
    </submittedName>
</protein>
<keyword evidence="2" id="KW-0067">ATP-binding</keyword>
<feature type="domain" description="Sigma-54 factor interaction" evidence="3">
    <location>
        <begin position="348"/>
        <end position="574"/>
    </location>
</feature>
<dbReference type="SUPFAM" id="SSF52540">
    <property type="entry name" value="P-loop containing nucleoside triphosphate hydrolases"/>
    <property type="match status" value="1"/>
</dbReference>
<dbReference type="Pfam" id="PF25601">
    <property type="entry name" value="AAA_lid_14"/>
    <property type="match status" value="1"/>
</dbReference>
<proteinExistence type="predicted"/>
<dbReference type="PANTHER" id="PTHR32071:SF57">
    <property type="entry name" value="C4-DICARBOXYLATE TRANSPORT TRANSCRIPTIONAL REGULATORY PROTEIN DCTD"/>
    <property type="match status" value="1"/>
</dbReference>
<dbReference type="STRING" id="1884381.SAMN05518846_12314"/>
<gene>
    <name evidence="5" type="ORF">SAMN05518846_12314</name>
</gene>
<dbReference type="Pfam" id="PF00158">
    <property type="entry name" value="Sigma54_activat"/>
    <property type="match status" value="1"/>
</dbReference>
<dbReference type="EMBL" id="FORT01000023">
    <property type="protein sequence ID" value="SFK89504.1"/>
    <property type="molecule type" value="Genomic_DNA"/>
</dbReference>
<dbReference type="CDD" id="cd00009">
    <property type="entry name" value="AAA"/>
    <property type="match status" value="1"/>
</dbReference>
<feature type="domain" description="PAS" evidence="4">
    <location>
        <begin position="219"/>
        <end position="257"/>
    </location>
</feature>
<dbReference type="GO" id="GO:0006355">
    <property type="term" value="P:regulation of DNA-templated transcription"/>
    <property type="evidence" value="ECO:0007669"/>
    <property type="project" value="InterPro"/>
</dbReference>
<dbReference type="InterPro" id="IPR025943">
    <property type="entry name" value="Sigma_54_int_dom_ATP-bd_2"/>
</dbReference>
<reference evidence="6" key="1">
    <citation type="submission" date="2016-10" db="EMBL/GenBank/DDBJ databases">
        <authorList>
            <person name="Varghese N."/>
            <person name="Submissions S."/>
        </authorList>
    </citation>
    <scope>NUCLEOTIDE SEQUENCE [LARGE SCALE GENOMIC DNA]</scope>
    <source>
        <strain evidence="6">OK042</strain>
    </source>
</reference>
<evidence type="ECO:0000256" key="1">
    <source>
        <dbReference type="ARBA" id="ARBA00022741"/>
    </source>
</evidence>
<dbReference type="Gene3D" id="3.30.450.20">
    <property type="entry name" value="PAS domain"/>
    <property type="match status" value="1"/>
</dbReference>
<dbReference type="NCBIfam" id="TIGR00229">
    <property type="entry name" value="sensory_box"/>
    <property type="match status" value="1"/>
</dbReference>
<dbReference type="InterPro" id="IPR002078">
    <property type="entry name" value="Sigma_54_int"/>
</dbReference>
<dbReference type="Proteomes" id="UP000198915">
    <property type="component" value="Unassembled WGS sequence"/>
</dbReference>
<evidence type="ECO:0000259" key="3">
    <source>
        <dbReference type="PROSITE" id="PS50045"/>
    </source>
</evidence>
<sequence>MMVENIRMTILGGDTVDKRTVLVVAKDHRTHSVFANQINDFFQNRITILHESKISNTDEVDLVLVSSPKVMEGWNIPSEKLIIARRAINIAKMEELVTLPSDVRCLVVNNMLETSYETIELLRNLGFQFDMVPYYPGCKQPIDGIHTAIYAEGAELLPRGMQKVVNIGIRPLDVSTIIELAVRLNTNVDRANLYAARYIREIIEHSRRFYRTLNQMKELNKHLDTILNTVHEGIITTDPNKTIIQINQAAKNILGISDLNKDLVGKPVDEVLPWLSLPEGKEQIEINKVQAVQHLNLVVNNTPITLEDEKIGVVTAFQDVTNIQKVEQEVRKELQGKGLSSKYTIKDIIGKSERLTSTLDVLQKISATDKTVLILGENGTGKELFAHSIHSLSKRRNGPFLPVNFAGLPESLAESELFGYEGGSFTGAKKNGKPGLFELAHNGTLFLDEIGDASPSLQALLLRVLQEKQVMRIGGQQIIPIDVRIIAATNRSLKDLVEEGKFRQDLYYRLFVLPLRVPSLRERREDIPLLVDHFIRENTVVKVQMEPAVMHRLLTYDWPGNVRELNSVVQYMTSVMTGSTITENDLPEQFRETEQLVRETKRGDMEELEAKGELLSFFVILECLEQAKSRLECVGRGKIVEFASRKGVPITDQQVRHRMDSLKDLGYIFSGRRGQGSRITDKGLHMLSMMKQSMELRA</sequence>
<keyword evidence="1" id="KW-0547">Nucleotide-binding</keyword>
<dbReference type="PROSITE" id="PS00676">
    <property type="entry name" value="SIGMA54_INTERACT_2"/>
    <property type="match status" value="1"/>
</dbReference>
<dbReference type="InterPro" id="IPR027417">
    <property type="entry name" value="P-loop_NTPase"/>
</dbReference>
<dbReference type="CDD" id="cd00130">
    <property type="entry name" value="PAS"/>
    <property type="match status" value="1"/>
</dbReference>
<evidence type="ECO:0000256" key="2">
    <source>
        <dbReference type="ARBA" id="ARBA00022840"/>
    </source>
</evidence>
<dbReference type="SMART" id="SM00382">
    <property type="entry name" value="AAA"/>
    <property type="match status" value="1"/>
</dbReference>
<dbReference type="InterPro" id="IPR058031">
    <property type="entry name" value="AAA_lid_NorR"/>
</dbReference>
<dbReference type="InterPro" id="IPR003593">
    <property type="entry name" value="AAA+_ATPase"/>
</dbReference>
<dbReference type="SMART" id="SM00091">
    <property type="entry name" value="PAS"/>
    <property type="match status" value="1"/>
</dbReference>
<accession>A0A1I4D6Y2</accession>
<dbReference type="InterPro" id="IPR000014">
    <property type="entry name" value="PAS"/>
</dbReference>
<name>A0A1I4D6Y2_9BACL</name>
<dbReference type="PROSITE" id="PS50112">
    <property type="entry name" value="PAS"/>
    <property type="match status" value="1"/>
</dbReference>
<dbReference type="Gene3D" id="1.10.8.60">
    <property type="match status" value="1"/>
</dbReference>
<keyword evidence="6" id="KW-1185">Reference proteome</keyword>
<dbReference type="FunFam" id="3.40.50.300:FF:000006">
    <property type="entry name" value="DNA-binding transcriptional regulator NtrC"/>
    <property type="match status" value="1"/>
</dbReference>
<organism evidence="5 6">
    <name type="scientific">Brevibacillus centrosporus</name>
    <dbReference type="NCBI Taxonomy" id="54910"/>
    <lineage>
        <taxon>Bacteria</taxon>
        <taxon>Bacillati</taxon>
        <taxon>Bacillota</taxon>
        <taxon>Bacilli</taxon>
        <taxon>Bacillales</taxon>
        <taxon>Paenibacillaceae</taxon>
        <taxon>Brevibacillus</taxon>
    </lineage>
</organism>
<dbReference type="GO" id="GO:0005524">
    <property type="term" value="F:ATP binding"/>
    <property type="evidence" value="ECO:0007669"/>
    <property type="project" value="UniProtKB-KW"/>
</dbReference>
<dbReference type="PANTHER" id="PTHR32071">
    <property type="entry name" value="TRANSCRIPTIONAL REGULATORY PROTEIN"/>
    <property type="match status" value="1"/>
</dbReference>
<evidence type="ECO:0000259" key="4">
    <source>
        <dbReference type="PROSITE" id="PS50112"/>
    </source>
</evidence>
<dbReference type="PROSITE" id="PS50045">
    <property type="entry name" value="SIGMA54_INTERACT_4"/>
    <property type="match status" value="1"/>
</dbReference>
<dbReference type="InterPro" id="IPR035965">
    <property type="entry name" value="PAS-like_dom_sf"/>
</dbReference>
<dbReference type="SUPFAM" id="SSF55785">
    <property type="entry name" value="PYP-like sensor domain (PAS domain)"/>
    <property type="match status" value="1"/>
</dbReference>
<dbReference type="AlphaFoldDB" id="A0A1I4D6Y2"/>
<dbReference type="Pfam" id="PF13188">
    <property type="entry name" value="PAS_8"/>
    <property type="match status" value="1"/>
</dbReference>
<evidence type="ECO:0000313" key="6">
    <source>
        <dbReference type="Proteomes" id="UP000198915"/>
    </source>
</evidence>